<dbReference type="NCBIfam" id="NF006870">
    <property type="entry name" value="PRK09364.1"/>
    <property type="match status" value="1"/>
</dbReference>
<evidence type="ECO:0000256" key="2">
    <source>
        <dbReference type="ARBA" id="ARBA00005046"/>
    </source>
</evidence>
<comment type="caution">
    <text evidence="9">The sequence shown here is derived from an EMBL/GenBank/DDBJ whole genome shotgun (WGS) entry which is preliminary data.</text>
</comment>
<evidence type="ECO:0000313" key="9">
    <source>
        <dbReference type="EMBL" id="MFA9477007.1"/>
    </source>
</evidence>
<reference evidence="9 10" key="1">
    <citation type="submission" date="2024-08" db="EMBL/GenBank/DDBJ databases">
        <title>Whole-genome sequencing of halo(alkali)philic microorganisms from hypersaline lakes.</title>
        <authorList>
            <person name="Sorokin D.Y."/>
            <person name="Merkel A.Y."/>
            <person name="Messina E."/>
            <person name="Yakimov M."/>
        </authorList>
    </citation>
    <scope>NUCLEOTIDE SEQUENCE [LARGE SCALE GENOMIC DNA]</scope>
    <source>
        <strain evidence="9 10">AB-hyl4</strain>
    </source>
</reference>
<feature type="binding site" evidence="7">
    <location>
        <begin position="76"/>
        <end position="78"/>
    </location>
    <ligand>
        <name>substrate</name>
    </ligand>
</feature>
<feature type="domain" description="Molybdopterin cofactor biosynthesis C (MoaC)" evidence="8">
    <location>
        <begin position="16"/>
        <end position="149"/>
    </location>
</feature>
<evidence type="ECO:0000256" key="1">
    <source>
        <dbReference type="ARBA" id="ARBA00001637"/>
    </source>
</evidence>
<dbReference type="InterPro" id="IPR036522">
    <property type="entry name" value="MoaC_sf"/>
</dbReference>
<name>A0ABV4U0V7_9BACT</name>
<dbReference type="HAMAP" id="MF_01224_B">
    <property type="entry name" value="MoaC_B"/>
    <property type="match status" value="1"/>
</dbReference>
<dbReference type="InterPro" id="IPR047594">
    <property type="entry name" value="MoaC_bact/euk"/>
</dbReference>
<keyword evidence="4 7" id="KW-0501">Molybdenum cofactor biosynthesis</keyword>
<evidence type="ECO:0000256" key="7">
    <source>
        <dbReference type="HAMAP-Rule" id="MF_01224"/>
    </source>
</evidence>
<dbReference type="EC" id="4.6.1.17" evidence="3 7"/>
<comment type="pathway">
    <text evidence="2 7">Cofactor biosynthesis; molybdopterin biosynthesis.</text>
</comment>
<gene>
    <name evidence="7 9" type="primary">moaC</name>
    <name evidence="9" type="ORF">ACERK3_01745</name>
</gene>
<dbReference type="Pfam" id="PF01967">
    <property type="entry name" value="MoaC"/>
    <property type="match status" value="1"/>
</dbReference>
<dbReference type="InterPro" id="IPR023045">
    <property type="entry name" value="MoaC"/>
</dbReference>
<dbReference type="RefSeq" id="WP_425343931.1">
    <property type="nucleotide sequence ID" value="NZ_JBGUBD010000001.1"/>
</dbReference>
<evidence type="ECO:0000256" key="4">
    <source>
        <dbReference type="ARBA" id="ARBA00023150"/>
    </source>
</evidence>
<dbReference type="InterPro" id="IPR050105">
    <property type="entry name" value="MoCo_biosynth_MoaA/MoaC"/>
</dbReference>
<comment type="subunit">
    <text evidence="7">Homohexamer; trimer of dimers.</text>
</comment>
<protein>
    <recommendedName>
        <fullName evidence="3 7">Cyclic pyranopterin monophosphate synthase</fullName>
        <ecNumber evidence="3 7">4.6.1.17</ecNumber>
    </recommendedName>
    <alternativeName>
        <fullName evidence="7">Molybdenum cofactor biosynthesis protein C</fullName>
    </alternativeName>
</protein>
<dbReference type="Proteomes" id="UP001575105">
    <property type="component" value="Unassembled WGS sequence"/>
</dbReference>
<feature type="active site" evidence="7">
    <location>
        <position position="127"/>
    </location>
</feature>
<feature type="binding site" evidence="7">
    <location>
        <begin position="112"/>
        <end position="113"/>
    </location>
    <ligand>
        <name>substrate</name>
    </ligand>
</feature>
<dbReference type="PANTHER" id="PTHR22960">
    <property type="entry name" value="MOLYBDOPTERIN COFACTOR SYNTHESIS PROTEIN A"/>
    <property type="match status" value="1"/>
</dbReference>
<dbReference type="GO" id="GO:0061799">
    <property type="term" value="F:cyclic pyranopterin monophosphate synthase activity"/>
    <property type="evidence" value="ECO:0007669"/>
    <property type="project" value="UniProtKB-EC"/>
</dbReference>
<comment type="catalytic activity">
    <reaction evidence="1 7">
        <text>(8S)-3',8-cyclo-7,8-dihydroguanosine 5'-triphosphate = cyclic pyranopterin phosphate + diphosphate</text>
        <dbReference type="Rhea" id="RHEA:49580"/>
        <dbReference type="ChEBI" id="CHEBI:33019"/>
        <dbReference type="ChEBI" id="CHEBI:59648"/>
        <dbReference type="ChEBI" id="CHEBI:131766"/>
        <dbReference type="EC" id="4.6.1.17"/>
    </reaction>
</comment>
<dbReference type="SUPFAM" id="SSF55040">
    <property type="entry name" value="Molybdenum cofactor biosynthesis protein C, MoaC"/>
    <property type="match status" value="1"/>
</dbReference>
<evidence type="ECO:0000313" key="10">
    <source>
        <dbReference type="Proteomes" id="UP001575105"/>
    </source>
</evidence>
<dbReference type="InterPro" id="IPR002820">
    <property type="entry name" value="Mopterin_CF_biosynth-C_dom"/>
</dbReference>
<evidence type="ECO:0000256" key="3">
    <source>
        <dbReference type="ARBA" id="ARBA00012575"/>
    </source>
</evidence>
<comment type="function">
    <text evidence="6 7">Catalyzes the conversion of (8S)-3',8-cyclo-7,8-dihydroguanosine 5'-triphosphate to cyclic pyranopterin monophosphate (cPMP).</text>
</comment>
<comment type="similarity">
    <text evidence="7">Belongs to the MoaC family.</text>
</comment>
<accession>A0ABV4U0V7</accession>
<dbReference type="Gene3D" id="3.30.70.640">
    <property type="entry name" value="Molybdopterin cofactor biosynthesis C (MoaC) domain"/>
    <property type="match status" value="1"/>
</dbReference>
<evidence type="ECO:0000256" key="6">
    <source>
        <dbReference type="ARBA" id="ARBA00055087"/>
    </source>
</evidence>
<proteinExistence type="inferred from homology"/>
<dbReference type="NCBIfam" id="TIGR00581">
    <property type="entry name" value="moaC"/>
    <property type="match status" value="1"/>
</dbReference>
<keyword evidence="5 7" id="KW-0456">Lyase</keyword>
<dbReference type="EMBL" id="JBGUBD010000001">
    <property type="protein sequence ID" value="MFA9477007.1"/>
    <property type="molecule type" value="Genomic_DNA"/>
</dbReference>
<evidence type="ECO:0000259" key="8">
    <source>
        <dbReference type="Pfam" id="PF01967"/>
    </source>
</evidence>
<sequence>MDEKLTHMDEAGRARMVDVGEKAVTRRRAVAEGRVRISPKLAEAIQRNALAKGNLLEVARLAGIQAAKRTDELIPLCHGLPLDAVHVEAWVDDGFVHLRAEAITNWKTGVEMEALTAVSVAALTVIDMGKAIDKGMVIEAIRLLEKTGGRGGPYHAEANKGGKGEVNDDA</sequence>
<organism evidence="9 10">
    <name type="scientific">Natronomicrosphaera hydrolytica</name>
    <dbReference type="NCBI Taxonomy" id="3242702"/>
    <lineage>
        <taxon>Bacteria</taxon>
        <taxon>Pseudomonadati</taxon>
        <taxon>Planctomycetota</taxon>
        <taxon>Phycisphaerae</taxon>
        <taxon>Phycisphaerales</taxon>
        <taxon>Phycisphaeraceae</taxon>
        <taxon>Natronomicrosphaera</taxon>
    </lineage>
</organism>
<evidence type="ECO:0000256" key="5">
    <source>
        <dbReference type="ARBA" id="ARBA00023239"/>
    </source>
</evidence>
<keyword evidence="10" id="KW-1185">Reference proteome</keyword>
<dbReference type="CDD" id="cd01420">
    <property type="entry name" value="MoaC_PE"/>
    <property type="match status" value="1"/>
</dbReference>